<keyword evidence="2" id="KW-1185">Reference proteome</keyword>
<dbReference type="Proteomes" id="UP000189777">
    <property type="component" value="Unassembled WGS sequence"/>
</dbReference>
<accession>A0A1T5L0F3</accession>
<proteinExistence type="predicted"/>
<protein>
    <submittedName>
        <fullName evidence="1">Uncharacterized protein</fullName>
    </submittedName>
</protein>
<dbReference type="RefSeq" id="WP_079574920.1">
    <property type="nucleotide sequence ID" value="NZ_FUZQ01000004.1"/>
</dbReference>
<reference evidence="1 2" key="1">
    <citation type="submission" date="2017-02" db="EMBL/GenBank/DDBJ databases">
        <authorList>
            <person name="Peterson S.W."/>
        </authorList>
    </citation>
    <scope>NUCLEOTIDE SEQUENCE [LARGE SCALE GENOMIC DNA]</scope>
    <source>
        <strain evidence="1 2">DSM 21481</strain>
    </source>
</reference>
<dbReference type="AlphaFoldDB" id="A0A1T5L0F3"/>
<organism evidence="1 2">
    <name type="scientific">Krasilnikoviella flava</name>
    <dbReference type="NCBI Taxonomy" id="526729"/>
    <lineage>
        <taxon>Bacteria</taxon>
        <taxon>Bacillati</taxon>
        <taxon>Actinomycetota</taxon>
        <taxon>Actinomycetes</taxon>
        <taxon>Micrococcales</taxon>
        <taxon>Promicromonosporaceae</taxon>
        <taxon>Krasilnikoviella</taxon>
    </lineage>
</organism>
<evidence type="ECO:0000313" key="2">
    <source>
        <dbReference type="Proteomes" id="UP000189777"/>
    </source>
</evidence>
<evidence type="ECO:0000313" key="1">
    <source>
        <dbReference type="EMBL" id="SKC68878.1"/>
    </source>
</evidence>
<name>A0A1T5L0F3_9MICO</name>
<gene>
    <name evidence="1" type="ORF">SAMN04324258_2643</name>
</gene>
<sequence>MVLSEERTPSQVQAANAFLLGLKEADPDAVLSTVSLGVFKSTYPPFRGNPMTDPAYPGPDPQPFTAATPNAPWPGYPSSGIPATYDCASPLSYFMAATPHVGVPFDCVAIDRLLAQDPQIDTLTHQHNGFFPQNYTLKSQDPDGSRGFTFTENMMADTLGDPAASDDEDGYFAAHDLDDMLGDPRVLTATGYDLQPLLEHITSSFLTGSLQPASQDYVLTLDGARTVEIARISPDLSAEQRSDITELAGRALDDRKPEDDPFCGRSAARYLGEAYAFTDGCMRTEDKIAGMTLAPAITRLEPCTAQLDPAALVPDPNTSSAYPIRCTP</sequence>
<dbReference type="EMBL" id="FUZQ01000004">
    <property type="protein sequence ID" value="SKC68878.1"/>
    <property type="molecule type" value="Genomic_DNA"/>
</dbReference>